<dbReference type="GO" id="GO:0043240">
    <property type="term" value="C:Fanconi anaemia nuclear complex"/>
    <property type="evidence" value="ECO:0007669"/>
    <property type="project" value="InterPro"/>
</dbReference>
<evidence type="ECO:0000313" key="3">
    <source>
        <dbReference type="Proteomes" id="UP000789831"/>
    </source>
</evidence>
<evidence type="ECO:0000256" key="1">
    <source>
        <dbReference type="SAM" id="Coils"/>
    </source>
</evidence>
<dbReference type="EMBL" id="CAJVPL010001321">
    <property type="protein sequence ID" value="CAG8564743.1"/>
    <property type="molecule type" value="Genomic_DNA"/>
</dbReference>
<accession>A0A9N9BDP2</accession>
<feature type="coiled-coil region" evidence="1">
    <location>
        <begin position="80"/>
        <end position="107"/>
    </location>
</feature>
<protein>
    <submittedName>
        <fullName evidence="2">9382_t:CDS:1</fullName>
    </submittedName>
</protein>
<keyword evidence="3" id="KW-1185">Reference proteome</keyword>
<reference evidence="2" key="1">
    <citation type="submission" date="2021-06" db="EMBL/GenBank/DDBJ databases">
        <authorList>
            <person name="Kallberg Y."/>
            <person name="Tangrot J."/>
            <person name="Rosling A."/>
        </authorList>
    </citation>
    <scope>NUCLEOTIDE SEQUENCE</scope>
    <source>
        <strain evidence="2">MT106</strain>
    </source>
</reference>
<comment type="caution">
    <text evidence="2">The sequence shown here is derived from an EMBL/GenBank/DDBJ whole genome shotgun (WGS) entry which is preliminary data.</text>
</comment>
<dbReference type="AlphaFoldDB" id="A0A9N9BDP2"/>
<organism evidence="2 3">
    <name type="scientific">Ambispora gerdemannii</name>
    <dbReference type="NCBI Taxonomy" id="144530"/>
    <lineage>
        <taxon>Eukaryota</taxon>
        <taxon>Fungi</taxon>
        <taxon>Fungi incertae sedis</taxon>
        <taxon>Mucoromycota</taxon>
        <taxon>Glomeromycotina</taxon>
        <taxon>Glomeromycetes</taxon>
        <taxon>Archaeosporales</taxon>
        <taxon>Ambisporaceae</taxon>
        <taxon>Ambispora</taxon>
    </lineage>
</organism>
<dbReference type="PANTHER" id="PTHR32094:SF5">
    <property type="entry name" value="FANCONI ANEMIA GROUP E PROTEIN"/>
    <property type="match status" value="1"/>
</dbReference>
<sequence>MSNLMHPLNAQHLQSCKAELCKHAEFFQYGQAVNEVFGADNHNTIRDWLMNLQEENPHRESEPVITTTLASKSDDERLQNHDAEILQNQKEENNRQLEQHINRINLMIVNKEMDHKEFCKDIGSLMSMPFAQVQIICDGLDFTLMPEDTFDSFFQEFARNVDIPYQSHIMLIRTAFFKKVCNLSANPSRNFLATIMKTASVKNKPIIYGLLLPLMKDTQKIGRPQLDIITRIIKEELFRDTTSSSVATTDNGTTEQSRYFLGNDWKDLTIEILIVIFNKKFSLRDRDLLISFLSHLNHNIEQQPENKKLAQIMLLLVTKHGDDILNELDYVRSIADKINTFMKKSLLNNIELLKRQCKNIIS</sequence>
<evidence type="ECO:0000313" key="2">
    <source>
        <dbReference type="EMBL" id="CAG8564743.1"/>
    </source>
</evidence>
<name>A0A9N9BDP2_9GLOM</name>
<keyword evidence="1" id="KW-0175">Coiled coil</keyword>
<dbReference type="OrthoDB" id="2449818at2759"/>
<dbReference type="InterPro" id="IPR039685">
    <property type="entry name" value="FANCE"/>
</dbReference>
<dbReference type="Proteomes" id="UP000789831">
    <property type="component" value="Unassembled WGS sequence"/>
</dbReference>
<dbReference type="Gene3D" id="1.25.40.480">
    <property type="match status" value="1"/>
</dbReference>
<proteinExistence type="predicted"/>
<dbReference type="PANTHER" id="PTHR32094">
    <property type="entry name" value="FANCONI ANEMIA GROUP E PROTEIN"/>
    <property type="match status" value="1"/>
</dbReference>
<dbReference type="GO" id="GO:0036297">
    <property type="term" value="P:interstrand cross-link repair"/>
    <property type="evidence" value="ECO:0007669"/>
    <property type="project" value="InterPro"/>
</dbReference>
<gene>
    <name evidence="2" type="ORF">AGERDE_LOCUS7330</name>
</gene>